<dbReference type="Proteomes" id="UP000553888">
    <property type="component" value="Unassembled WGS sequence"/>
</dbReference>
<sequence length="172" mass="18867">MSDPTALDPVALRKLARVIRAVFPHDGIPDAPYLRSAEALRDQAAATSPRRAAVVAEGLRSLQQLTGGDVEAIDVDALSGILRHLEQTEFFQAVLTSAVVSFYSDPEVWQHLGYEGPSFDKGGYVNRGFDDLDWLPEPRIEEYAGDDELVEYVPPVPGLQVSFDTTKKVAQI</sequence>
<name>A0A852YJ92_9MICO</name>
<dbReference type="EMBL" id="JACBZY010000001">
    <property type="protein sequence ID" value="NYG97839.1"/>
    <property type="molecule type" value="Genomic_DNA"/>
</dbReference>
<proteinExistence type="predicted"/>
<keyword evidence="2" id="KW-1185">Reference proteome</keyword>
<evidence type="ECO:0000313" key="1">
    <source>
        <dbReference type="EMBL" id="NYG97839.1"/>
    </source>
</evidence>
<evidence type="ECO:0008006" key="3">
    <source>
        <dbReference type="Google" id="ProtNLM"/>
    </source>
</evidence>
<organism evidence="1 2">
    <name type="scientific">Schumannella luteola</name>
    <dbReference type="NCBI Taxonomy" id="472059"/>
    <lineage>
        <taxon>Bacteria</taxon>
        <taxon>Bacillati</taxon>
        <taxon>Actinomycetota</taxon>
        <taxon>Actinomycetes</taxon>
        <taxon>Micrococcales</taxon>
        <taxon>Microbacteriaceae</taxon>
        <taxon>Schumannella</taxon>
    </lineage>
</organism>
<protein>
    <recommendedName>
        <fullName evidence="3">Gluconate 2-dehydrogenase subunit 3 family protein</fullName>
    </recommendedName>
</protein>
<evidence type="ECO:0000313" key="2">
    <source>
        <dbReference type="Proteomes" id="UP000553888"/>
    </source>
</evidence>
<accession>A0A852YJ92</accession>
<reference evidence="1 2" key="1">
    <citation type="submission" date="2020-07" db="EMBL/GenBank/DDBJ databases">
        <title>Sequencing the genomes of 1000 actinobacteria strains.</title>
        <authorList>
            <person name="Klenk H.-P."/>
        </authorList>
    </citation>
    <scope>NUCLEOTIDE SEQUENCE [LARGE SCALE GENOMIC DNA]</scope>
    <source>
        <strain evidence="1 2">DSM 23141</strain>
    </source>
</reference>
<dbReference type="AlphaFoldDB" id="A0A852YJ92"/>
<gene>
    <name evidence="1" type="ORF">BJ979_000465</name>
</gene>
<dbReference type="RefSeq" id="WP_179564802.1">
    <property type="nucleotide sequence ID" value="NZ_JACBZY010000001.1"/>
</dbReference>
<comment type="caution">
    <text evidence="1">The sequence shown here is derived from an EMBL/GenBank/DDBJ whole genome shotgun (WGS) entry which is preliminary data.</text>
</comment>